<dbReference type="PANTHER" id="PTHR43214:SF41">
    <property type="entry name" value="NITRATE_NITRITE RESPONSE REGULATOR PROTEIN NARP"/>
    <property type="match status" value="1"/>
</dbReference>
<feature type="modified residue" description="4-aspartylphosphate" evidence="5">
    <location>
        <position position="54"/>
    </location>
</feature>
<dbReference type="GO" id="GO:0000160">
    <property type="term" value="P:phosphorelay signal transduction system"/>
    <property type="evidence" value="ECO:0007669"/>
    <property type="project" value="InterPro"/>
</dbReference>
<evidence type="ECO:0000256" key="3">
    <source>
        <dbReference type="ARBA" id="ARBA00023125"/>
    </source>
</evidence>
<evidence type="ECO:0000259" key="6">
    <source>
        <dbReference type="PROSITE" id="PS50043"/>
    </source>
</evidence>
<evidence type="ECO:0000256" key="4">
    <source>
        <dbReference type="ARBA" id="ARBA00023163"/>
    </source>
</evidence>
<keyword evidence="4" id="KW-0804">Transcription</keyword>
<dbReference type="CDD" id="cd06170">
    <property type="entry name" value="LuxR_C_like"/>
    <property type="match status" value="1"/>
</dbReference>
<dbReference type="SUPFAM" id="SSF52172">
    <property type="entry name" value="CheY-like"/>
    <property type="match status" value="1"/>
</dbReference>
<reference evidence="8 9" key="1">
    <citation type="submission" date="2020-04" db="EMBL/GenBank/DDBJ databases">
        <authorList>
            <person name="Yao Y."/>
            <person name="He Z."/>
        </authorList>
    </citation>
    <scope>NUCLEOTIDE SEQUENCE [LARGE SCALE GENOMIC DNA]</scope>
    <source>
        <strain evidence="8 9">CY-1</strain>
    </source>
</reference>
<evidence type="ECO:0000313" key="8">
    <source>
        <dbReference type="EMBL" id="QJC78977.1"/>
    </source>
</evidence>
<dbReference type="Gene3D" id="3.40.50.2300">
    <property type="match status" value="1"/>
</dbReference>
<evidence type="ECO:0000259" key="7">
    <source>
        <dbReference type="PROSITE" id="PS50110"/>
    </source>
</evidence>
<dbReference type="SMART" id="SM00421">
    <property type="entry name" value="HTH_LUXR"/>
    <property type="match status" value="1"/>
</dbReference>
<dbReference type="InterPro" id="IPR001789">
    <property type="entry name" value="Sig_transdc_resp-reg_receiver"/>
</dbReference>
<feature type="domain" description="HTH luxR-type" evidence="6">
    <location>
        <begin position="141"/>
        <end position="206"/>
    </location>
</feature>
<evidence type="ECO:0000256" key="1">
    <source>
        <dbReference type="ARBA" id="ARBA00022553"/>
    </source>
</evidence>
<dbReference type="PANTHER" id="PTHR43214">
    <property type="entry name" value="TWO-COMPONENT RESPONSE REGULATOR"/>
    <property type="match status" value="1"/>
</dbReference>
<evidence type="ECO:0000313" key="9">
    <source>
        <dbReference type="Proteomes" id="UP000501367"/>
    </source>
</evidence>
<dbReference type="InterPro" id="IPR011006">
    <property type="entry name" value="CheY-like_superfamily"/>
</dbReference>
<dbReference type="CDD" id="cd17535">
    <property type="entry name" value="REC_NarL-like"/>
    <property type="match status" value="1"/>
</dbReference>
<evidence type="ECO:0000256" key="5">
    <source>
        <dbReference type="PROSITE-ProRule" id="PRU00169"/>
    </source>
</evidence>
<keyword evidence="1 5" id="KW-0597">Phosphoprotein</keyword>
<dbReference type="InterPro" id="IPR039420">
    <property type="entry name" value="WalR-like"/>
</dbReference>
<dbReference type="SMART" id="SM00448">
    <property type="entry name" value="REC"/>
    <property type="match status" value="1"/>
</dbReference>
<dbReference type="PROSITE" id="PS50110">
    <property type="entry name" value="RESPONSE_REGULATORY"/>
    <property type="match status" value="1"/>
</dbReference>
<dbReference type="GO" id="GO:0006355">
    <property type="term" value="P:regulation of DNA-templated transcription"/>
    <property type="evidence" value="ECO:0007669"/>
    <property type="project" value="InterPro"/>
</dbReference>
<dbReference type="RefSeq" id="WP_168757802.1">
    <property type="nucleotide sequence ID" value="NZ_CP051487.1"/>
</dbReference>
<dbReference type="Pfam" id="PF00072">
    <property type="entry name" value="Response_reg"/>
    <property type="match status" value="1"/>
</dbReference>
<keyword evidence="2" id="KW-0805">Transcription regulation</keyword>
<dbReference type="Proteomes" id="UP000501367">
    <property type="component" value="Chromosome"/>
</dbReference>
<dbReference type="GO" id="GO:0003677">
    <property type="term" value="F:DNA binding"/>
    <property type="evidence" value="ECO:0007669"/>
    <property type="project" value="UniProtKB-KW"/>
</dbReference>
<protein>
    <submittedName>
        <fullName evidence="8">Response regulator transcription factor</fullName>
    </submittedName>
</protein>
<sequence length="208" mass="22442">MSKTVLIVDDHPVICLAIRKALEEIGYETIGETADGMDALQMIEALTPDIVILDIGLEKMDGLAVLQRISRDKLDTEVLVFTSQMKETYATRCFQAGASGFVSKHEPITQLIKAVKAIADGYVLFPKDSMPFLSGAAQDGASGDLDNLTDREMQILKLLAKGGSNRDIAATLSLSSKTVSGHKIKLLMKLGVTSVVELANIAKQHNII</sequence>
<dbReference type="PRINTS" id="PR00038">
    <property type="entry name" value="HTHLUXR"/>
</dbReference>
<dbReference type="PROSITE" id="PS50043">
    <property type="entry name" value="HTH_LUXR_2"/>
    <property type="match status" value="1"/>
</dbReference>
<dbReference type="AlphaFoldDB" id="A0AAE6ZTA2"/>
<evidence type="ECO:0000256" key="2">
    <source>
        <dbReference type="ARBA" id="ARBA00023015"/>
    </source>
</evidence>
<dbReference type="Pfam" id="PF00196">
    <property type="entry name" value="GerE"/>
    <property type="match status" value="1"/>
</dbReference>
<dbReference type="InterPro" id="IPR000792">
    <property type="entry name" value="Tscrpt_reg_LuxR_C"/>
</dbReference>
<proteinExistence type="predicted"/>
<gene>
    <name evidence="8" type="ORF">HGP31_11900</name>
</gene>
<feature type="domain" description="Response regulatory" evidence="7">
    <location>
        <begin position="4"/>
        <end position="119"/>
    </location>
</feature>
<accession>A0AAE6ZTA2</accession>
<dbReference type="SUPFAM" id="SSF46894">
    <property type="entry name" value="C-terminal effector domain of the bipartite response regulators"/>
    <property type="match status" value="1"/>
</dbReference>
<dbReference type="InterPro" id="IPR016032">
    <property type="entry name" value="Sig_transdc_resp-reg_C-effctor"/>
</dbReference>
<name>A0AAE6ZTA2_9PSED</name>
<organism evidence="8 9">
    <name type="scientific">Pseudomonas umsongensis</name>
    <dbReference type="NCBI Taxonomy" id="198618"/>
    <lineage>
        <taxon>Bacteria</taxon>
        <taxon>Pseudomonadati</taxon>
        <taxon>Pseudomonadota</taxon>
        <taxon>Gammaproteobacteria</taxon>
        <taxon>Pseudomonadales</taxon>
        <taxon>Pseudomonadaceae</taxon>
        <taxon>Pseudomonas</taxon>
    </lineage>
</organism>
<dbReference type="EMBL" id="CP051487">
    <property type="protein sequence ID" value="QJC78977.1"/>
    <property type="molecule type" value="Genomic_DNA"/>
</dbReference>
<dbReference type="GeneID" id="72194288"/>
<dbReference type="InterPro" id="IPR058245">
    <property type="entry name" value="NreC/VraR/RcsB-like_REC"/>
</dbReference>
<keyword evidence="3" id="KW-0238">DNA-binding</keyword>
<dbReference type="KEGG" id="pum:HGP31_11900"/>